<reference evidence="1" key="1">
    <citation type="submission" date="2018-02" db="EMBL/GenBank/DDBJ databases">
        <title>Rhizophora mucronata_Transcriptome.</title>
        <authorList>
            <person name="Meera S.P."/>
            <person name="Sreeshan A."/>
            <person name="Augustine A."/>
        </authorList>
    </citation>
    <scope>NUCLEOTIDE SEQUENCE</scope>
    <source>
        <tissue evidence="1">Leaf</tissue>
    </source>
</reference>
<name>A0A2P2M9Z7_RHIMU</name>
<sequence length="74" mass="8654">MHYSSRLSTVVFILDNKSVKKQRGHDRNDRKVRSLYSTHYKLAYDLGVTMFIKFCPEPLLHFDNLRLPVASISV</sequence>
<dbReference type="EMBL" id="GGEC01046563">
    <property type="protein sequence ID" value="MBX27047.1"/>
    <property type="molecule type" value="Transcribed_RNA"/>
</dbReference>
<organism evidence="1">
    <name type="scientific">Rhizophora mucronata</name>
    <name type="common">Asiatic mangrove</name>
    <dbReference type="NCBI Taxonomy" id="61149"/>
    <lineage>
        <taxon>Eukaryota</taxon>
        <taxon>Viridiplantae</taxon>
        <taxon>Streptophyta</taxon>
        <taxon>Embryophyta</taxon>
        <taxon>Tracheophyta</taxon>
        <taxon>Spermatophyta</taxon>
        <taxon>Magnoliopsida</taxon>
        <taxon>eudicotyledons</taxon>
        <taxon>Gunneridae</taxon>
        <taxon>Pentapetalae</taxon>
        <taxon>rosids</taxon>
        <taxon>fabids</taxon>
        <taxon>Malpighiales</taxon>
        <taxon>Rhizophoraceae</taxon>
        <taxon>Rhizophora</taxon>
    </lineage>
</organism>
<evidence type="ECO:0000313" key="1">
    <source>
        <dbReference type="EMBL" id="MBX27047.1"/>
    </source>
</evidence>
<protein>
    <submittedName>
        <fullName evidence="1">Uncharacterized protein</fullName>
    </submittedName>
</protein>
<proteinExistence type="predicted"/>
<accession>A0A2P2M9Z7</accession>
<dbReference type="AlphaFoldDB" id="A0A2P2M9Z7"/>